<keyword evidence="2" id="KW-1185">Reference proteome</keyword>
<protein>
    <submittedName>
        <fullName evidence="1">Uncharacterized protein</fullName>
    </submittedName>
</protein>
<dbReference type="RefSeq" id="WP_377861205.1">
    <property type="nucleotide sequence ID" value="NZ_JBHLZU010000032.1"/>
</dbReference>
<dbReference type="Proteomes" id="UP001589693">
    <property type="component" value="Unassembled WGS sequence"/>
</dbReference>
<dbReference type="EMBL" id="JBHLZU010000032">
    <property type="protein sequence ID" value="MFB9908972.1"/>
    <property type="molecule type" value="Genomic_DNA"/>
</dbReference>
<organism evidence="1 2">
    <name type="scientific">Allokutzneria oryzae</name>
    <dbReference type="NCBI Taxonomy" id="1378989"/>
    <lineage>
        <taxon>Bacteria</taxon>
        <taxon>Bacillati</taxon>
        <taxon>Actinomycetota</taxon>
        <taxon>Actinomycetes</taxon>
        <taxon>Pseudonocardiales</taxon>
        <taxon>Pseudonocardiaceae</taxon>
        <taxon>Allokutzneria</taxon>
    </lineage>
</organism>
<name>A0ABV6A731_9PSEU</name>
<reference evidence="1 2" key="1">
    <citation type="submission" date="2024-09" db="EMBL/GenBank/DDBJ databases">
        <authorList>
            <person name="Sun Q."/>
            <person name="Mori K."/>
        </authorList>
    </citation>
    <scope>NUCLEOTIDE SEQUENCE [LARGE SCALE GENOMIC DNA]</scope>
    <source>
        <strain evidence="1 2">TBRC 7907</strain>
    </source>
</reference>
<comment type="caution">
    <text evidence="1">The sequence shown here is derived from an EMBL/GenBank/DDBJ whole genome shotgun (WGS) entry which is preliminary data.</text>
</comment>
<accession>A0ABV6A731</accession>
<evidence type="ECO:0000313" key="2">
    <source>
        <dbReference type="Proteomes" id="UP001589693"/>
    </source>
</evidence>
<evidence type="ECO:0000313" key="1">
    <source>
        <dbReference type="EMBL" id="MFB9908972.1"/>
    </source>
</evidence>
<proteinExistence type="predicted"/>
<sequence length="50" mass="5145">MRAFPGARPNSSANPDADTATPFMIRSRAASASALLTLVYAVGRSCSVST</sequence>
<gene>
    <name evidence="1" type="ORF">ACFFQA_33965</name>
</gene>